<dbReference type="PANTHER" id="PTHR45790:SF3">
    <property type="entry name" value="S-ADENOSYL-L-METHIONINE-DEPENDENT UROPORPHYRINOGEN III METHYLTRANSFERASE, CHLOROPLASTIC"/>
    <property type="match status" value="1"/>
</dbReference>
<dbReference type="SUPFAM" id="SSF53790">
    <property type="entry name" value="Tetrapyrrole methylase"/>
    <property type="match status" value="1"/>
</dbReference>
<keyword evidence="1" id="KW-0627">Porphyrin biosynthesis</keyword>
<proteinExistence type="predicted"/>
<accession>A0ABP0I3U3</accession>
<dbReference type="Gene3D" id="3.30.950.10">
    <property type="entry name" value="Methyltransferase, Cobalt-precorrin-4 Transmethylase, Domain 2"/>
    <property type="match status" value="1"/>
</dbReference>
<keyword evidence="4" id="KW-1185">Reference proteome</keyword>
<comment type="caution">
    <text evidence="3">The sequence shown here is derived from an EMBL/GenBank/DDBJ whole genome shotgun (WGS) entry which is preliminary data.</text>
</comment>
<dbReference type="InterPro" id="IPR050161">
    <property type="entry name" value="Siro_Cobalamin_biosynth"/>
</dbReference>
<evidence type="ECO:0000313" key="3">
    <source>
        <dbReference type="EMBL" id="CAK8996651.1"/>
    </source>
</evidence>
<evidence type="ECO:0000313" key="4">
    <source>
        <dbReference type="Proteomes" id="UP001642484"/>
    </source>
</evidence>
<dbReference type="Gene3D" id="3.30.40.10">
    <property type="entry name" value="Zinc/RING finger domain, C3HC4 (zinc finger)"/>
    <property type="match status" value="1"/>
</dbReference>
<dbReference type="Pfam" id="PF00590">
    <property type="entry name" value="TP_methylase"/>
    <property type="match status" value="1"/>
</dbReference>
<protein>
    <recommendedName>
        <fullName evidence="2">Tetrapyrrole methylase domain-containing protein</fullName>
    </recommendedName>
</protein>
<evidence type="ECO:0000259" key="2">
    <source>
        <dbReference type="Pfam" id="PF00590"/>
    </source>
</evidence>
<organism evidence="3 4">
    <name type="scientific">Durusdinium trenchii</name>
    <dbReference type="NCBI Taxonomy" id="1381693"/>
    <lineage>
        <taxon>Eukaryota</taxon>
        <taxon>Sar</taxon>
        <taxon>Alveolata</taxon>
        <taxon>Dinophyceae</taxon>
        <taxon>Suessiales</taxon>
        <taxon>Symbiodiniaceae</taxon>
        <taxon>Durusdinium</taxon>
    </lineage>
</organism>
<dbReference type="PANTHER" id="PTHR45790">
    <property type="entry name" value="SIROHEME SYNTHASE-RELATED"/>
    <property type="match status" value="1"/>
</dbReference>
<dbReference type="InterPro" id="IPR035996">
    <property type="entry name" value="4pyrrol_Methylase_sf"/>
</dbReference>
<dbReference type="InterPro" id="IPR014776">
    <property type="entry name" value="4pyrrole_Mease_sub2"/>
</dbReference>
<reference evidence="3 4" key="1">
    <citation type="submission" date="2024-02" db="EMBL/GenBank/DDBJ databases">
        <authorList>
            <person name="Chen Y."/>
            <person name="Shah S."/>
            <person name="Dougan E. K."/>
            <person name="Thang M."/>
            <person name="Chan C."/>
        </authorList>
    </citation>
    <scope>NUCLEOTIDE SEQUENCE [LARGE SCALE GENOMIC DNA]</scope>
</reference>
<evidence type="ECO:0000256" key="1">
    <source>
        <dbReference type="ARBA" id="ARBA00023244"/>
    </source>
</evidence>
<gene>
    <name evidence="3" type="ORF">CCMP2556_LOCUS4541</name>
</gene>
<dbReference type="InterPro" id="IPR013083">
    <property type="entry name" value="Znf_RING/FYVE/PHD"/>
</dbReference>
<dbReference type="InterPro" id="IPR000878">
    <property type="entry name" value="4pyrrol_Mease"/>
</dbReference>
<sequence>MLFSYPASAASAACISSNWVFTISGARIPGTAPGGQSVTRAALRWSVLCSPWPGSASVADRHRLGPTGTAQVPCEVVPGITSALGAAASCQVPLTHRGFSTNHVHLCVGQSKAKTLPDMDWSEMAKRAMKQTAVFYMGLKLLDQISTTLRADGMMEAPCARHMAREEHRCIICMASDGWQYVALHLDAGSTETVYLDLFSLELLEETAWRPRAVPYSEILASHTACGSCWAEWAKRQVARGKWPSCPMCQRRVEVEESYAEAKCKECLEVVLKRVKLTKSVSRPKCQWFKVFCGLFVVFSLWNLYWVTLQVALTLSSPGWVKELPPALRLVLCNDEVKAVLDLFTEDPVLKLSTSFLNDIIVEGCKQRPWWSPEPRKALSAAEKPREEL</sequence>
<dbReference type="Proteomes" id="UP001642484">
    <property type="component" value="Unassembled WGS sequence"/>
</dbReference>
<dbReference type="EMBL" id="CAXAMN010001880">
    <property type="protein sequence ID" value="CAK8996651.1"/>
    <property type="molecule type" value="Genomic_DNA"/>
</dbReference>
<name>A0ABP0I3U3_9DINO</name>
<feature type="domain" description="Tetrapyrrole methylase" evidence="2">
    <location>
        <begin position="70"/>
        <end position="152"/>
    </location>
</feature>